<feature type="region of interest" description="Disordered" evidence="2">
    <location>
        <begin position="61"/>
        <end position="85"/>
    </location>
</feature>
<evidence type="ECO:0000313" key="5">
    <source>
        <dbReference type="Proteomes" id="UP000243459"/>
    </source>
</evidence>
<dbReference type="PANTHER" id="PTHR11709">
    <property type="entry name" value="MULTI-COPPER OXIDASE"/>
    <property type="match status" value="1"/>
</dbReference>
<proteinExistence type="inferred from homology"/>
<dbReference type="Gramene" id="ONK67988">
    <property type="protein sequence ID" value="ONK67988"/>
    <property type="gene ID" value="A4U43_C05F5990"/>
</dbReference>
<accession>A0A5P1EPQ6</accession>
<dbReference type="Proteomes" id="UP000243459">
    <property type="component" value="Chromosome 5"/>
</dbReference>
<dbReference type="GO" id="GO:0016491">
    <property type="term" value="F:oxidoreductase activity"/>
    <property type="evidence" value="ECO:0007669"/>
    <property type="project" value="InterPro"/>
</dbReference>
<dbReference type="Gene3D" id="2.60.40.420">
    <property type="entry name" value="Cupredoxins - blue copper proteins"/>
    <property type="match status" value="1"/>
</dbReference>
<dbReference type="PANTHER" id="PTHR11709:SF27">
    <property type="entry name" value="OS01G0816700 PROTEIN"/>
    <property type="match status" value="1"/>
</dbReference>
<evidence type="ECO:0000256" key="2">
    <source>
        <dbReference type="SAM" id="MobiDB-lite"/>
    </source>
</evidence>
<dbReference type="InterPro" id="IPR011706">
    <property type="entry name" value="Cu-oxidase_C"/>
</dbReference>
<evidence type="ECO:0000313" key="4">
    <source>
        <dbReference type="EMBL" id="ONK67988.1"/>
    </source>
</evidence>
<dbReference type="GO" id="GO:0005507">
    <property type="term" value="F:copper ion binding"/>
    <property type="evidence" value="ECO:0007669"/>
    <property type="project" value="InterPro"/>
</dbReference>
<organism evidence="4 5">
    <name type="scientific">Asparagus officinalis</name>
    <name type="common">Garden asparagus</name>
    <dbReference type="NCBI Taxonomy" id="4686"/>
    <lineage>
        <taxon>Eukaryota</taxon>
        <taxon>Viridiplantae</taxon>
        <taxon>Streptophyta</taxon>
        <taxon>Embryophyta</taxon>
        <taxon>Tracheophyta</taxon>
        <taxon>Spermatophyta</taxon>
        <taxon>Magnoliopsida</taxon>
        <taxon>Liliopsida</taxon>
        <taxon>Asparagales</taxon>
        <taxon>Asparagaceae</taxon>
        <taxon>Asparagoideae</taxon>
        <taxon>Asparagus</taxon>
    </lineage>
</organism>
<dbReference type="SUPFAM" id="SSF49503">
    <property type="entry name" value="Cupredoxins"/>
    <property type="match status" value="1"/>
</dbReference>
<name>A0A5P1EPQ6_ASPOF</name>
<dbReference type="EMBL" id="CM007385">
    <property type="protein sequence ID" value="ONK67988.1"/>
    <property type="molecule type" value="Genomic_DNA"/>
</dbReference>
<dbReference type="InterPro" id="IPR045087">
    <property type="entry name" value="Cu-oxidase_fam"/>
</dbReference>
<protein>
    <recommendedName>
        <fullName evidence="3">Plastocyanin-like domain-containing protein</fullName>
    </recommendedName>
</protein>
<reference evidence="5" key="1">
    <citation type="journal article" date="2017" name="Nat. Commun.">
        <title>The asparagus genome sheds light on the origin and evolution of a young Y chromosome.</title>
        <authorList>
            <person name="Harkess A."/>
            <person name="Zhou J."/>
            <person name="Xu C."/>
            <person name="Bowers J.E."/>
            <person name="Van der Hulst R."/>
            <person name="Ayyampalayam S."/>
            <person name="Mercati F."/>
            <person name="Riccardi P."/>
            <person name="McKain M.R."/>
            <person name="Kakrana A."/>
            <person name="Tang H."/>
            <person name="Ray J."/>
            <person name="Groenendijk J."/>
            <person name="Arikit S."/>
            <person name="Mathioni S.M."/>
            <person name="Nakano M."/>
            <person name="Shan H."/>
            <person name="Telgmann-Rauber A."/>
            <person name="Kanno A."/>
            <person name="Yue Z."/>
            <person name="Chen H."/>
            <person name="Li W."/>
            <person name="Chen Y."/>
            <person name="Xu X."/>
            <person name="Zhang Y."/>
            <person name="Luo S."/>
            <person name="Chen H."/>
            <person name="Gao J."/>
            <person name="Mao Z."/>
            <person name="Pires J.C."/>
            <person name="Luo M."/>
            <person name="Kudrna D."/>
            <person name="Wing R.A."/>
            <person name="Meyers B.C."/>
            <person name="Yi K."/>
            <person name="Kong H."/>
            <person name="Lavrijsen P."/>
            <person name="Sunseri F."/>
            <person name="Falavigna A."/>
            <person name="Ye Y."/>
            <person name="Leebens-Mack J.H."/>
            <person name="Chen G."/>
        </authorList>
    </citation>
    <scope>NUCLEOTIDE SEQUENCE [LARGE SCALE GENOMIC DNA]</scope>
    <source>
        <strain evidence="5">cv. DH0086</strain>
    </source>
</reference>
<evidence type="ECO:0000256" key="1">
    <source>
        <dbReference type="ARBA" id="ARBA00010609"/>
    </source>
</evidence>
<dbReference type="Pfam" id="PF07731">
    <property type="entry name" value="Cu-oxidase_2"/>
    <property type="match status" value="1"/>
</dbReference>
<keyword evidence="5" id="KW-1185">Reference proteome</keyword>
<evidence type="ECO:0000259" key="3">
    <source>
        <dbReference type="Pfam" id="PF07731"/>
    </source>
</evidence>
<comment type="similarity">
    <text evidence="1">Belongs to the multicopper oxidase family.</text>
</comment>
<gene>
    <name evidence="4" type="ORF">A4U43_C05F5990</name>
</gene>
<feature type="region of interest" description="Disordered" evidence="2">
    <location>
        <begin position="1"/>
        <end position="20"/>
    </location>
</feature>
<feature type="domain" description="Plastocyanin-like" evidence="3">
    <location>
        <begin position="243"/>
        <end position="356"/>
    </location>
</feature>
<feature type="compositionally biased region" description="Basic and acidic residues" evidence="2">
    <location>
        <begin position="1"/>
        <end position="12"/>
    </location>
</feature>
<sequence>MDQQRRTREDGGPGHQLPIRPANFTYHFQVKTRSAATYYHPRCRRPPAASRLRINTPLIPSVADRRDYPPNRMVTRASTTPPPHPREAAAIAALWFLNRTEVAGRPPRTDSPFSHMEAADHANRSQLGIRLADKLPSRPQAALVENGRSTRADRITPSNVHCMIPPRHTPADQTRQNYDTCRRRTRSQSTSLDRTGVSGKKIYALNGISHVDTATPLKLLEYFGLAGKEFKYDLMKDEPAAADGGPITARAPNVLRAEHRTYIEIIIENAERSPNFFHLDGYSFFTVGMGGGTWSPDKRSGYNLLDAVSRHTIQVYPKSWTAIMTTFDNVGVWNFRSEIWERRYLGQQMYISVLNEARSVRDEYTMQNTTALCGAVVGLPTPAPYT</sequence>
<dbReference type="InterPro" id="IPR008972">
    <property type="entry name" value="Cupredoxin"/>
</dbReference>
<feature type="region of interest" description="Disordered" evidence="2">
    <location>
        <begin position="158"/>
        <end position="194"/>
    </location>
</feature>
<dbReference type="AlphaFoldDB" id="A0A5P1EPQ6"/>